<gene>
    <name evidence="1" type="ORF">SELMODRAFT_425017</name>
</gene>
<dbReference type="KEGG" id="smo:SELMODRAFT_425017"/>
<evidence type="ECO:0000313" key="2">
    <source>
        <dbReference type="Proteomes" id="UP000001514"/>
    </source>
</evidence>
<dbReference type="Gramene" id="EFJ12832">
    <property type="protein sequence ID" value="EFJ12832"/>
    <property type="gene ID" value="SELMODRAFT_425017"/>
</dbReference>
<sequence length="274" mass="30967">MKSQAHSDIKLETAQETNSACLCLTPTRRSGMNGQCATLTTICSSLAPLLACCASPKIWHCSLCPDNQSLELVIYDEVEREVLLYNSGTGALDRKNKLDSGELELLMDVWPGWNSNTAYLLYCCCELATYDLASHELSFAKLEIPEGCISDASLDLNMSVVACKNNAFMVSYLLVGDCYHGEFDHIGIWKLDGEKWELVSKVSHSDGYDDEEMLKVEEEYEWRFSCCSDGFDKICIAIDKCEFMWMYSVEADAWRKLPSYPQAKTKMLDKIMFF</sequence>
<dbReference type="EMBL" id="GL377636">
    <property type="protein sequence ID" value="EFJ12832.1"/>
    <property type="molecule type" value="Genomic_DNA"/>
</dbReference>
<accession>D8SRR7</accession>
<dbReference type="AlphaFoldDB" id="D8SRR7"/>
<dbReference type="Proteomes" id="UP000001514">
    <property type="component" value="Unassembled WGS sequence"/>
</dbReference>
<protein>
    <submittedName>
        <fullName evidence="1">Uncharacterized protein</fullName>
    </submittedName>
</protein>
<evidence type="ECO:0000313" key="1">
    <source>
        <dbReference type="EMBL" id="EFJ12832.1"/>
    </source>
</evidence>
<keyword evidence="2" id="KW-1185">Reference proteome</keyword>
<proteinExistence type="predicted"/>
<name>D8SRR7_SELML</name>
<dbReference type="InParanoid" id="D8SRR7"/>
<dbReference type="HOGENOM" id="CLU_1017069_0_0_1"/>
<reference evidence="1 2" key="1">
    <citation type="journal article" date="2011" name="Science">
        <title>The Selaginella genome identifies genetic changes associated with the evolution of vascular plants.</title>
        <authorList>
            <person name="Banks J.A."/>
            <person name="Nishiyama T."/>
            <person name="Hasebe M."/>
            <person name="Bowman J.L."/>
            <person name="Gribskov M."/>
            <person name="dePamphilis C."/>
            <person name="Albert V.A."/>
            <person name="Aono N."/>
            <person name="Aoyama T."/>
            <person name="Ambrose B.A."/>
            <person name="Ashton N.W."/>
            <person name="Axtell M.J."/>
            <person name="Barker E."/>
            <person name="Barker M.S."/>
            <person name="Bennetzen J.L."/>
            <person name="Bonawitz N.D."/>
            <person name="Chapple C."/>
            <person name="Cheng C."/>
            <person name="Correa L.G."/>
            <person name="Dacre M."/>
            <person name="DeBarry J."/>
            <person name="Dreyer I."/>
            <person name="Elias M."/>
            <person name="Engstrom E.M."/>
            <person name="Estelle M."/>
            <person name="Feng L."/>
            <person name="Finet C."/>
            <person name="Floyd S.K."/>
            <person name="Frommer W.B."/>
            <person name="Fujita T."/>
            <person name="Gramzow L."/>
            <person name="Gutensohn M."/>
            <person name="Harholt J."/>
            <person name="Hattori M."/>
            <person name="Heyl A."/>
            <person name="Hirai T."/>
            <person name="Hiwatashi Y."/>
            <person name="Ishikawa M."/>
            <person name="Iwata M."/>
            <person name="Karol K.G."/>
            <person name="Koehler B."/>
            <person name="Kolukisaoglu U."/>
            <person name="Kubo M."/>
            <person name="Kurata T."/>
            <person name="Lalonde S."/>
            <person name="Li K."/>
            <person name="Li Y."/>
            <person name="Litt A."/>
            <person name="Lyons E."/>
            <person name="Manning G."/>
            <person name="Maruyama T."/>
            <person name="Michael T.P."/>
            <person name="Mikami K."/>
            <person name="Miyazaki S."/>
            <person name="Morinaga S."/>
            <person name="Murata T."/>
            <person name="Mueller-Roeber B."/>
            <person name="Nelson D.R."/>
            <person name="Obara M."/>
            <person name="Oguri Y."/>
            <person name="Olmstead R.G."/>
            <person name="Onodera N."/>
            <person name="Petersen B.L."/>
            <person name="Pils B."/>
            <person name="Prigge M."/>
            <person name="Rensing S.A."/>
            <person name="Riano-Pachon D.M."/>
            <person name="Roberts A.W."/>
            <person name="Sato Y."/>
            <person name="Scheller H.V."/>
            <person name="Schulz B."/>
            <person name="Schulz C."/>
            <person name="Shakirov E.V."/>
            <person name="Shibagaki N."/>
            <person name="Shinohara N."/>
            <person name="Shippen D.E."/>
            <person name="Soerensen I."/>
            <person name="Sotooka R."/>
            <person name="Sugimoto N."/>
            <person name="Sugita M."/>
            <person name="Sumikawa N."/>
            <person name="Tanurdzic M."/>
            <person name="Theissen G."/>
            <person name="Ulvskov P."/>
            <person name="Wakazuki S."/>
            <person name="Weng J.K."/>
            <person name="Willats W.W."/>
            <person name="Wipf D."/>
            <person name="Wolf P.G."/>
            <person name="Yang L."/>
            <person name="Zimmer A.D."/>
            <person name="Zhu Q."/>
            <person name="Mitros T."/>
            <person name="Hellsten U."/>
            <person name="Loque D."/>
            <person name="Otillar R."/>
            <person name="Salamov A."/>
            <person name="Schmutz J."/>
            <person name="Shapiro H."/>
            <person name="Lindquist E."/>
            <person name="Lucas S."/>
            <person name="Rokhsar D."/>
            <person name="Grigoriev I.V."/>
        </authorList>
    </citation>
    <scope>NUCLEOTIDE SEQUENCE [LARGE SCALE GENOMIC DNA]</scope>
</reference>
<organism evidence="2">
    <name type="scientific">Selaginella moellendorffii</name>
    <name type="common">Spikemoss</name>
    <dbReference type="NCBI Taxonomy" id="88036"/>
    <lineage>
        <taxon>Eukaryota</taxon>
        <taxon>Viridiplantae</taxon>
        <taxon>Streptophyta</taxon>
        <taxon>Embryophyta</taxon>
        <taxon>Tracheophyta</taxon>
        <taxon>Lycopodiopsida</taxon>
        <taxon>Selaginellales</taxon>
        <taxon>Selaginellaceae</taxon>
        <taxon>Selaginella</taxon>
    </lineage>
</organism>